<dbReference type="EMBL" id="BQNB010013264">
    <property type="protein sequence ID" value="GJT13838.1"/>
    <property type="molecule type" value="Genomic_DNA"/>
</dbReference>
<name>A0ABQ5BH23_9ASTR</name>
<evidence type="ECO:0000313" key="2">
    <source>
        <dbReference type="Proteomes" id="UP001151760"/>
    </source>
</evidence>
<proteinExistence type="predicted"/>
<keyword evidence="2" id="KW-1185">Reference proteome</keyword>
<organism evidence="1 2">
    <name type="scientific">Tanacetum coccineum</name>
    <dbReference type="NCBI Taxonomy" id="301880"/>
    <lineage>
        <taxon>Eukaryota</taxon>
        <taxon>Viridiplantae</taxon>
        <taxon>Streptophyta</taxon>
        <taxon>Embryophyta</taxon>
        <taxon>Tracheophyta</taxon>
        <taxon>Spermatophyta</taxon>
        <taxon>Magnoliopsida</taxon>
        <taxon>eudicotyledons</taxon>
        <taxon>Gunneridae</taxon>
        <taxon>Pentapetalae</taxon>
        <taxon>asterids</taxon>
        <taxon>campanulids</taxon>
        <taxon>Asterales</taxon>
        <taxon>Asteraceae</taxon>
        <taxon>Asteroideae</taxon>
        <taxon>Anthemideae</taxon>
        <taxon>Anthemidinae</taxon>
        <taxon>Tanacetum</taxon>
    </lineage>
</organism>
<dbReference type="Proteomes" id="UP001151760">
    <property type="component" value="Unassembled WGS sequence"/>
</dbReference>
<protein>
    <submittedName>
        <fullName evidence="1">Uncharacterized protein</fullName>
    </submittedName>
</protein>
<reference evidence="1" key="2">
    <citation type="submission" date="2022-01" db="EMBL/GenBank/DDBJ databases">
        <authorList>
            <person name="Yamashiro T."/>
            <person name="Shiraishi A."/>
            <person name="Satake H."/>
            <person name="Nakayama K."/>
        </authorList>
    </citation>
    <scope>NUCLEOTIDE SEQUENCE</scope>
</reference>
<accession>A0ABQ5BH23</accession>
<reference evidence="1" key="1">
    <citation type="journal article" date="2022" name="Int. J. Mol. Sci.">
        <title>Draft Genome of Tanacetum Coccineum: Genomic Comparison of Closely Related Tanacetum-Family Plants.</title>
        <authorList>
            <person name="Yamashiro T."/>
            <person name="Shiraishi A."/>
            <person name="Nakayama K."/>
            <person name="Satake H."/>
        </authorList>
    </citation>
    <scope>NUCLEOTIDE SEQUENCE</scope>
</reference>
<gene>
    <name evidence="1" type="ORF">Tco_0860880</name>
</gene>
<evidence type="ECO:0000313" key="1">
    <source>
        <dbReference type="EMBL" id="GJT13838.1"/>
    </source>
</evidence>
<comment type="caution">
    <text evidence="1">The sequence shown here is derived from an EMBL/GenBank/DDBJ whole genome shotgun (WGS) entry which is preliminary data.</text>
</comment>
<sequence length="199" mass="22752">MPHNAAFQANDLEAFNSDCDEAPSAKTVLMANLFSYDSDVISEVPISKATQDNSILDNSVQEMHYSEQPAFNPDSDIQITSDSNIILYDQYLKETESAAVQNNTSTKQQNNVIMSVFDEIYTKVANYNVESLKNKNVNESLTAKLQRYKERVKIFEERQHVDLNDHEKYIDSQMNDMILNKNAKFAAFQKEIDTLKFSL</sequence>